<keyword evidence="10" id="KW-1185">Reference proteome</keyword>
<evidence type="ECO:0000256" key="5">
    <source>
        <dbReference type="ARBA" id="ARBA00022833"/>
    </source>
</evidence>
<protein>
    <submittedName>
        <fullName evidence="9">B53</fullName>
    </submittedName>
</protein>
<evidence type="ECO:0000313" key="9">
    <source>
        <dbReference type="EMBL" id="AFK83884.1"/>
    </source>
</evidence>
<keyword evidence="5" id="KW-0862">Zinc</keyword>
<dbReference type="KEGG" id="vg:80534774"/>
<dbReference type="RefSeq" id="YP_010797071.1">
    <property type="nucleotide sequence ID" value="NC_076129.1"/>
</dbReference>
<keyword evidence="3" id="KW-0479">Metal-binding</keyword>
<organism evidence="9 10">
    <name type="scientific">miniopterid betaherpesvirus 1</name>
    <dbReference type="NCBI Taxonomy" id="3070189"/>
    <lineage>
        <taxon>Viruses</taxon>
        <taxon>Duplodnaviria</taxon>
        <taxon>Heunggongvirae</taxon>
        <taxon>Peploviricota</taxon>
        <taxon>Herviviricetes</taxon>
        <taxon>Herpesvirales</taxon>
        <taxon>Orthoherpesviridae</taxon>
        <taxon>Betaherpesvirinae</taxon>
        <taxon>Quwivirus</taxon>
        <taxon>Quwivirus miniopteridbeta1</taxon>
    </lineage>
</organism>
<keyword evidence="7" id="KW-0472">Membrane</keyword>
<proteinExistence type="predicted"/>
<feature type="region of interest" description="Disordered" evidence="8">
    <location>
        <begin position="1"/>
        <end position="31"/>
    </location>
</feature>
<name>I3VQ40_9BETA</name>
<keyword evidence="2" id="KW-1048">Host nucleus</keyword>
<evidence type="ECO:0000256" key="1">
    <source>
        <dbReference type="ARBA" id="ARBA00022553"/>
    </source>
</evidence>
<evidence type="ECO:0000256" key="7">
    <source>
        <dbReference type="ARBA" id="ARBA00023136"/>
    </source>
</evidence>
<sequence>MSDGRPRIASIKRHQAPRSTSRSLKRKRAARSILSPAKRRYTPIGARRAIPGAEPSDDHLHMSLKDMHDIFRHHPELEQKYLSMMKMPVTGKESIRLPFSFHSHRQHTCLDLSPYGNEQVCKSACTKCCDGQNGSPSASDAMVAFINQPSNIMKNRKFYYGFRKNMDLLKMSANQPQLFQIYHIVDSSISGIMPFMFAESGTAHMHIVFENQNIHIPCDCINQILAVAKETYSLILDITHGYIVLTARCTRSTHSTVNIDVAILQRKADELEIPNDVNEQFERYKTVFEGAEKY</sequence>
<dbReference type="Proteomes" id="UP000103899">
    <property type="component" value="Segment"/>
</dbReference>
<keyword evidence="4" id="KW-0863">Zinc-finger</keyword>
<dbReference type="EMBL" id="JQ805139">
    <property type="protein sequence ID" value="AFK83884.1"/>
    <property type="molecule type" value="Genomic_DNA"/>
</dbReference>
<evidence type="ECO:0000313" key="10">
    <source>
        <dbReference type="Proteomes" id="UP000103899"/>
    </source>
</evidence>
<dbReference type="GO" id="GO:0046765">
    <property type="term" value="P:viral budding from nuclear membrane"/>
    <property type="evidence" value="ECO:0007669"/>
    <property type="project" value="InterPro"/>
</dbReference>
<accession>I3VQ40</accession>
<evidence type="ECO:0000256" key="3">
    <source>
        <dbReference type="ARBA" id="ARBA00022723"/>
    </source>
</evidence>
<reference evidence="9 10" key="1">
    <citation type="journal article" date="2012" name="J. Virol.">
        <title>A Novel Bat Herpesvirus Encodes Homologues of Major Histocompatibility Complex Classes I and II, C-Type Lectin, and a Unique Family of Immune-Related Genes.</title>
        <authorList>
            <person name="Zhang H."/>
            <person name="Todd S."/>
            <person name="Tachedjian M."/>
            <person name="Barr J.A."/>
            <person name="Luo M."/>
            <person name="Yu M."/>
            <person name="Marsh G.A."/>
            <person name="Crameri G."/>
            <person name="Wang L.F."/>
        </authorList>
    </citation>
    <scope>NUCLEOTIDE SEQUENCE [LARGE SCALE GENOMIC DNA]</scope>
    <source>
        <strain evidence="9">B7D8</strain>
    </source>
</reference>
<evidence type="ECO:0000256" key="8">
    <source>
        <dbReference type="SAM" id="MobiDB-lite"/>
    </source>
</evidence>
<dbReference type="GO" id="GO:0008270">
    <property type="term" value="F:zinc ion binding"/>
    <property type="evidence" value="ECO:0007669"/>
    <property type="project" value="UniProtKB-KW"/>
</dbReference>
<keyword evidence="1" id="KW-0597">Phosphoprotein</keyword>
<evidence type="ECO:0000256" key="2">
    <source>
        <dbReference type="ARBA" id="ARBA00022562"/>
    </source>
</evidence>
<evidence type="ECO:0000256" key="6">
    <source>
        <dbReference type="ARBA" id="ARBA00022870"/>
    </source>
</evidence>
<evidence type="ECO:0000256" key="4">
    <source>
        <dbReference type="ARBA" id="ARBA00022771"/>
    </source>
</evidence>
<dbReference type="InterPro" id="IPR021152">
    <property type="entry name" value="Herpes_UL31"/>
</dbReference>
<dbReference type="GeneID" id="80534774"/>
<keyword evidence="6" id="KW-1043">Host membrane</keyword>
<dbReference type="Pfam" id="PF02718">
    <property type="entry name" value="Herpes_UL31"/>
    <property type="match status" value="1"/>
</dbReference>